<dbReference type="RefSeq" id="WP_181180220.1">
    <property type="nucleotide sequence ID" value="NZ_FAOO01000003.1"/>
</dbReference>
<reference evidence="11" key="1">
    <citation type="submission" date="2015-11" db="EMBL/GenBank/DDBJ databases">
        <authorList>
            <person name="Varghese N."/>
        </authorList>
    </citation>
    <scope>NUCLEOTIDE SEQUENCE [LARGE SCALE GENOMIC DNA]</scope>
</reference>
<dbReference type="EC" id="4.1.1.48" evidence="8"/>
<keyword evidence="3 8" id="KW-0028">Amino-acid biosynthesis</keyword>
<dbReference type="NCBIfam" id="NF001377">
    <property type="entry name" value="PRK00278.2-4"/>
    <property type="match status" value="1"/>
</dbReference>
<accession>A0A0S4MVB5</accession>
<comment type="catalytic activity">
    <reaction evidence="1 8">
        <text>1-(2-carboxyphenylamino)-1-deoxy-D-ribulose 5-phosphate + H(+) = (1S,2R)-1-C-(indol-3-yl)glycerol 3-phosphate + CO2 + H2O</text>
        <dbReference type="Rhea" id="RHEA:23476"/>
        <dbReference type="ChEBI" id="CHEBI:15377"/>
        <dbReference type="ChEBI" id="CHEBI:15378"/>
        <dbReference type="ChEBI" id="CHEBI:16526"/>
        <dbReference type="ChEBI" id="CHEBI:58613"/>
        <dbReference type="ChEBI" id="CHEBI:58866"/>
        <dbReference type="EC" id="4.1.1.48"/>
    </reaction>
</comment>
<organism evidence="10 11">
    <name type="scientific">Candidatus Thermokryptus mobilis</name>
    <dbReference type="NCBI Taxonomy" id="1643428"/>
    <lineage>
        <taxon>Bacteria</taxon>
        <taxon>Pseudomonadati</taxon>
        <taxon>Candidatus Kryptoniota</taxon>
        <taxon>Candidatus Thermokryptus</taxon>
    </lineage>
</organism>
<dbReference type="GO" id="GO:0004425">
    <property type="term" value="F:indole-3-glycerol-phosphate synthase activity"/>
    <property type="evidence" value="ECO:0007669"/>
    <property type="project" value="UniProtKB-UniRule"/>
</dbReference>
<dbReference type="InterPro" id="IPR045186">
    <property type="entry name" value="Indole-3-glycerol_P_synth"/>
</dbReference>
<comment type="pathway">
    <text evidence="2 8">Amino-acid biosynthesis; L-tryptophan biosynthesis; L-tryptophan from chorismate: step 4/5.</text>
</comment>
<feature type="domain" description="Indole-3-glycerol phosphate synthase" evidence="9">
    <location>
        <begin position="5"/>
        <end position="260"/>
    </location>
</feature>
<dbReference type="AlphaFoldDB" id="A0A0S4MVB5"/>
<protein>
    <recommendedName>
        <fullName evidence="8">Indole-3-glycerol phosphate synthase</fullName>
        <shortName evidence="8">IGPS</shortName>
        <ecNumber evidence="8">4.1.1.48</ecNumber>
    </recommendedName>
</protein>
<sequence length="263" mass="30089">MNFIEKIVERKIYELSKAKENLPLKDLIKISSSSRYEKRNFAETIKRNCEIKIIAEIKKSSPSAGNLSDDNFNPISIAKDYEKSGANAISVLTDFEFFRGRKQYLPQVKNAVEIPVLRKDFIIDEYQIYESKYLGADAILLIVRIIDDVQLEDYIWLAKELGLDVLVEVYDKHDLARALKISPYPKIIGINNRNLATFQTDINISLEMSKYLPEDVIKVSESGIKTRDDVLKISDAGFDAILIGETLMRATDKNKKMKELLCL</sequence>
<dbReference type="InterPro" id="IPR013785">
    <property type="entry name" value="Aldolase_TIM"/>
</dbReference>
<evidence type="ECO:0000256" key="1">
    <source>
        <dbReference type="ARBA" id="ARBA00001633"/>
    </source>
</evidence>
<evidence type="ECO:0000256" key="8">
    <source>
        <dbReference type="HAMAP-Rule" id="MF_00134"/>
    </source>
</evidence>
<dbReference type="GO" id="GO:0004640">
    <property type="term" value="F:phosphoribosylanthranilate isomerase activity"/>
    <property type="evidence" value="ECO:0007669"/>
    <property type="project" value="TreeGrafter"/>
</dbReference>
<evidence type="ECO:0000256" key="6">
    <source>
        <dbReference type="ARBA" id="ARBA00023141"/>
    </source>
</evidence>
<evidence type="ECO:0000256" key="7">
    <source>
        <dbReference type="ARBA" id="ARBA00023239"/>
    </source>
</evidence>
<dbReference type="Proteomes" id="UP000320623">
    <property type="component" value="Unassembled WGS sequence"/>
</dbReference>
<dbReference type="Gene3D" id="3.20.20.70">
    <property type="entry name" value="Aldolase class I"/>
    <property type="match status" value="1"/>
</dbReference>
<keyword evidence="11" id="KW-1185">Reference proteome</keyword>
<evidence type="ECO:0000313" key="11">
    <source>
        <dbReference type="Proteomes" id="UP000320623"/>
    </source>
</evidence>
<dbReference type="InterPro" id="IPR001468">
    <property type="entry name" value="Indole-3-GlycerolPSynthase_CS"/>
</dbReference>
<dbReference type="STRING" id="1643428.GCA_001442855_00491"/>
<dbReference type="InterPro" id="IPR013798">
    <property type="entry name" value="Indole-3-glycerol_P_synth_dom"/>
</dbReference>
<name>A0A0S4MVB5_9BACT</name>
<dbReference type="CDD" id="cd00331">
    <property type="entry name" value="IGPS"/>
    <property type="match status" value="1"/>
</dbReference>
<evidence type="ECO:0000259" key="9">
    <source>
        <dbReference type="Pfam" id="PF00218"/>
    </source>
</evidence>
<evidence type="ECO:0000256" key="4">
    <source>
        <dbReference type="ARBA" id="ARBA00022793"/>
    </source>
</evidence>
<dbReference type="EMBL" id="FAOO01000003">
    <property type="protein sequence ID" value="CUU02491.1"/>
    <property type="molecule type" value="Genomic_DNA"/>
</dbReference>
<keyword evidence="6 8" id="KW-0057">Aromatic amino acid biosynthesis</keyword>
<dbReference type="Pfam" id="PF00218">
    <property type="entry name" value="IGPS"/>
    <property type="match status" value="1"/>
</dbReference>
<evidence type="ECO:0000256" key="5">
    <source>
        <dbReference type="ARBA" id="ARBA00022822"/>
    </source>
</evidence>
<dbReference type="FunFam" id="3.20.20.70:FF:000024">
    <property type="entry name" value="Indole-3-glycerol phosphate synthase"/>
    <property type="match status" value="1"/>
</dbReference>
<dbReference type="GO" id="GO:0000162">
    <property type="term" value="P:L-tryptophan biosynthetic process"/>
    <property type="evidence" value="ECO:0007669"/>
    <property type="project" value="UniProtKB-UniRule"/>
</dbReference>
<keyword evidence="5 8" id="KW-0822">Tryptophan biosynthesis</keyword>
<keyword evidence="4 8" id="KW-0210">Decarboxylase</keyword>
<dbReference type="InterPro" id="IPR011060">
    <property type="entry name" value="RibuloseP-bd_barrel"/>
</dbReference>
<dbReference type="PROSITE" id="PS00614">
    <property type="entry name" value="IGPS"/>
    <property type="match status" value="1"/>
</dbReference>
<comment type="similarity">
    <text evidence="8">Belongs to the TrpC family.</text>
</comment>
<dbReference type="PANTHER" id="PTHR22854:SF2">
    <property type="entry name" value="INDOLE-3-GLYCEROL-PHOSPHATE SYNTHASE"/>
    <property type="match status" value="1"/>
</dbReference>
<proteinExistence type="inferred from homology"/>
<dbReference type="PANTHER" id="PTHR22854">
    <property type="entry name" value="TRYPTOPHAN BIOSYNTHESIS PROTEIN"/>
    <property type="match status" value="1"/>
</dbReference>
<keyword evidence="7 8" id="KW-0456">Lyase</keyword>
<dbReference type="UniPathway" id="UPA00035">
    <property type="reaction ID" value="UER00043"/>
</dbReference>
<dbReference type="HAMAP" id="MF_00134_B">
    <property type="entry name" value="IGPS_B"/>
    <property type="match status" value="1"/>
</dbReference>
<evidence type="ECO:0000256" key="3">
    <source>
        <dbReference type="ARBA" id="ARBA00022605"/>
    </source>
</evidence>
<evidence type="ECO:0000313" key="10">
    <source>
        <dbReference type="EMBL" id="CUU02491.1"/>
    </source>
</evidence>
<evidence type="ECO:0000256" key="2">
    <source>
        <dbReference type="ARBA" id="ARBA00004696"/>
    </source>
</evidence>
<dbReference type="SUPFAM" id="SSF51366">
    <property type="entry name" value="Ribulose-phoshate binding barrel"/>
    <property type="match status" value="1"/>
</dbReference>
<gene>
    <name evidence="8" type="primary">trpC</name>
    <name evidence="10" type="ORF">JGI1_00505</name>
</gene>